<accession>A0A9X3N5Q5</accession>
<organism evidence="5 6">
    <name type="scientific">Solirubrobacter ginsenosidimutans</name>
    <dbReference type="NCBI Taxonomy" id="490573"/>
    <lineage>
        <taxon>Bacteria</taxon>
        <taxon>Bacillati</taxon>
        <taxon>Actinomycetota</taxon>
        <taxon>Thermoleophilia</taxon>
        <taxon>Solirubrobacterales</taxon>
        <taxon>Solirubrobacteraceae</taxon>
        <taxon>Solirubrobacter</taxon>
    </lineage>
</organism>
<keyword evidence="1" id="KW-0805">Transcription regulation</keyword>
<dbReference type="InterPro" id="IPR011711">
    <property type="entry name" value="GntR_C"/>
</dbReference>
<dbReference type="Proteomes" id="UP001149140">
    <property type="component" value="Unassembled WGS sequence"/>
</dbReference>
<comment type="caution">
    <text evidence="5">The sequence shown here is derived from an EMBL/GenBank/DDBJ whole genome shotgun (WGS) entry which is preliminary data.</text>
</comment>
<evidence type="ECO:0000256" key="1">
    <source>
        <dbReference type="ARBA" id="ARBA00023015"/>
    </source>
</evidence>
<dbReference type="SUPFAM" id="SSF46785">
    <property type="entry name" value="Winged helix' DNA-binding domain"/>
    <property type="match status" value="1"/>
</dbReference>
<evidence type="ECO:0000259" key="4">
    <source>
        <dbReference type="PROSITE" id="PS50949"/>
    </source>
</evidence>
<feature type="domain" description="HTH gntR-type" evidence="4">
    <location>
        <begin position="3"/>
        <end position="71"/>
    </location>
</feature>
<dbReference type="PANTHER" id="PTHR43537:SF44">
    <property type="entry name" value="GNTR FAMILY REGULATORY PROTEIN"/>
    <property type="match status" value="1"/>
</dbReference>
<dbReference type="InterPro" id="IPR008920">
    <property type="entry name" value="TF_FadR/GntR_C"/>
</dbReference>
<dbReference type="InterPro" id="IPR036390">
    <property type="entry name" value="WH_DNA-bd_sf"/>
</dbReference>
<dbReference type="PRINTS" id="PR00035">
    <property type="entry name" value="HTHGNTR"/>
</dbReference>
<evidence type="ECO:0000313" key="5">
    <source>
        <dbReference type="EMBL" id="MDA0167077.1"/>
    </source>
</evidence>
<dbReference type="SMART" id="SM00345">
    <property type="entry name" value="HTH_GNTR"/>
    <property type="match status" value="1"/>
</dbReference>
<dbReference type="EMBL" id="JAPDOD010000087">
    <property type="protein sequence ID" value="MDA0167077.1"/>
    <property type="molecule type" value="Genomic_DNA"/>
</dbReference>
<dbReference type="CDD" id="cd07377">
    <property type="entry name" value="WHTH_GntR"/>
    <property type="match status" value="1"/>
</dbReference>
<proteinExistence type="predicted"/>
<dbReference type="Pfam" id="PF07729">
    <property type="entry name" value="FCD"/>
    <property type="match status" value="1"/>
</dbReference>
<dbReference type="Gene3D" id="1.10.10.10">
    <property type="entry name" value="Winged helix-like DNA-binding domain superfamily/Winged helix DNA-binding domain"/>
    <property type="match status" value="1"/>
</dbReference>
<evidence type="ECO:0000256" key="2">
    <source>
        <dbReference type="ARBA" id="ARBA00023125"/>
    </source>
</evidence>
<evidence type="ECO:0000256" key="3">
    <source>
        <dbReference type="ARBA" id="ARBA00023163"/>
    </source>
</evidence>
<dbReference type="PROSITE" id="PS50949">
    <property type="entry name" value="HTH_GNTR"/>
    <property type="match status" value="1"/>
</dbReference>
<dbReference type="Pfam" id="PF00392">
    <property type="entry name" value="GntR"/>
    <property type="match status" value="1"/>
</dbReference>
<name>A0A9X3N5Q5_9ACTN</name>
<dbReference type="InterPro" id="IPR036388">
    <property type="entry name" value="WH-like_DNA-bd_sf"/>
</dbReference>
<dbReference type="SMART" id="SM00895">
    <property type="entry name" value="FCD"/>
    <property type="match status" value="1"/>
</dbReference>
<keyword evidence="6" id="KW-1185">Reference proteome</keyword>
<dbReference type="InterPro" id="IPR000524">
    <property type="entry name" value="Tscrpt_reg_HTH_GntR"/>
</dbReference>
<dbReference type="GO" id="GO:0003700">
    <property type="term" value="F:DNA-binding transcription factor activity"/>
    <property type="evidence" value="ECO:0007669"/>
    <property type="project" value="InterPro"/>
</dbReference>
<keyword evidence="2" id="KW-0238">DNA-binding</keyword>
<evidence type="ECO:0000313" key="6">
    <source>
        <dbReference type="Proteomes" id="UP001149140"/>
    </source>
</evidence>
<protein>
    <submittedName>
        <fullName evidence="5">FCD domain-containing protein</fullName>
    </submittedName>
</protein>
<dbReference type="RefSeq" id="WP_270046329.1">
    <property type="nucleotide sequence ID" value="NZ_JAPDOD010000087.1"/>
</dbReference>
<reference evidence="5" key="1">
    <citation type="submission" date="2022-10" db="EMBL/GenBank/DDBJ databases">
        <title>The WGS of Solirubrobacter ginsenosidimutans DSM 21036.</title>
        <authorList>
            <person name="Jiang Z."/>
        </authorList>
    </citation>
    <scope>NUCLEOTIDE SEQUENCE</scope>
    <source>
        <strain evidence="5">DSM 21036</strain>
    </source>
</reference>
<gene>
    <name evidence="5" type="ORF">OM076_42850</name>
</gene>
<dbReference type="SUPFAM" id="SSF48008">
    <property type="entry name" value="GntR ligand-binding domain-like"/>
    <property type="match status" value="1"/>
</dbReference>
<keyword evidence="3" id="KW-0804">Transcription</keyword>
<sequence>MRRPRYLDVMLDLLDAVAGGRYPPGTRLPSVPELADSLGASRGVLREALLILRLRGVIADDSGPNSVVNEYEHWDLRAPEVLVASSAYDLQPDLLGHAVDARAAIERGAAAHACLHATDGDLGLLAGYADAIELAAAGLLEPGPALDAFAHAEAWFHTTLGRLSENPVLAMLNEPLHGVLADLRRRRAPDRDQAAVRAHKQILAGISSREPALAEDAVDAYARALRRWLGARG</sequence>
<dbReference type="Gene3D" id="1.20.120.530">
    <property type="entry name" value="GntR ligand-binding domain-like"/>
    <property type="match status" value="1"/>
</dbReference>
<dbReference type="PANTHER" id="PTHR43537">
    <property type="entry name" value="TRANSCRIPTIONAL REGULATOR, GNTR FAMILY"/>
    <property type="match status" value="1"/>
</dbReference>
<dbReference type="GO" id="GO:0003677">
    <property type="term" value="F:DNA binding"/>
    <property type="evidence" value="ECO:0007669"/>
    <property type="project" value="UniProtKB-KW"/>
</dbReference>
<dbReference type="AlphaFoldDB" id="A0A9X3N5Q5"/>